<feature type="transmembrane region" description="Helical" evidence="1">
    <location>
        <begin position="159"/>
        <end position="179"/>
    </location>
</feature>
<evidence type="ECO:0008006" key="4">
    <source>
        <dbReference type="Google" id="ProtNLM"/>
    </source>
</evidence>
<feature type="transmembrane region" description="Helical" evidence="1">
    <location>
        <begin position="60"/>
        <end position="80"/>
    </location>
</feature>
<accession>A0A8T1W3X0</accession>
<feature type="transmembrane region" description="Helical" evidence="1">
    <location>
        <begin position="285"/>
        <end position="304"/>
    </location>
</feature>
<keyword evidence="3" id="KW-1185">Reference proteome</keyword>
<feature type="transmembrane region" description="Helical" evidence="1">
    <location>
        <begin position="365"/>
        <end position="385"/>
    </location>
</feature>
<reference evidence="2" key="1">
    <citation type="submission" date="2021-02" db="EMBL/GenBank/DDBJ databases">
        <authorList>
            <person name="Palmer J.M."/>
        </authorList>
    </citation>
    <scope>NUCLEOTIDE SEQUENCE</scope>
    <source>
        <strain evidence="2">SCRP734</strain>
    </source>
</reference>
<keyword evidence="1" id="KW-0472">Membrane</keyword>
<evidence type="ECO:0000313" key="3">
    <source>
        <dbReference type="Proteomes" id="UP000694044"/>
    </source>
</evidence>
<dbReference type="OrthoDB" id="121872at2759"/>
<feature type="transmembrane region" description="Helical" evidence="1">
    <location>
        <begin position="253"/>
        <end position="273"/>
    </location>
</feature>
<comment type="caution">
    <text evidence="2">The sequence shown here is derived from an EMBL/GenBank/DDBJ whole genome shotgun (WGS) entry which is preliminary data.</text>
</comment>
<evidence type="ECO:0000256" key="1">
    <source>
        <dbReference type="SAM" id="Phobius"/>
    </source>
</evidence>
<organism evidence="2 3">
    <name type="scientific">Phytophthora pseudosyringae</name>
    <dbReference type="NCBI Taxonomy" id="221518"/>
    <lineage>
        <taxon>Eukaryota</taxon>
        <taxon>Sar</taxon>
        <taxon>Stramenopiles</taxon>
        <taxon>Oomycota</taxon>
        <taxon>Peronosporomycetes</taxon>
        <taxon>Peronosporales</taxon>
        <taxon>Peronosporaceae</taxon>
        <taxon>Phytophthora</taxon>
    </lineage>
</organism>
<feature type="transmembrane region" description="Helical" evidence="1">
    <location>
        <begin position="199"/>
        <end position="218"/>
    </location>
</feature>
<keyword evidence="1" id="KW-0812">Transmembrane</keyword>
<dbReference type="AlphaFoldDB" id="A0A8T1W3X0"/>
<keyword evidence="1" id="KW-1133">Transmembrane helix</keyword>
<gene>
    <name evidence="2" type="ORF">PHYPSEUDO_013263</name>
</gene>
<dbReference type="EMBL" id="JAGDFM010000068">
    <property type="protein sequence ID" value="KAG7388011.1"/>
    <property type="molecule type" value="Genomic_DNA"/>
</dbReference>
<dbReference type="Proteomes" id="UP000694044">
    <property type="component" value="Unassembled WGS sequence"/>
</dbReference>
<name>A0A8T1W3X0_9STRA</name>
<feature type="transmembrane region" description="Helical" evidence="1">
    <location>
        <begin position="96"/>
        <end position="117"/>
    </location>
</feature>
<feature type="transmembrane region" description="Helical" evidence="1">
    <location>
        <begin position="129"/>
        <end position="153"/>
    </location>
</feature>
<feature type="transmembrane region" description="Helical" evidence="1">
    <location>
        <begin position="405"/>
        <end position="424"/>
    </location>
</feature>
<evidence type="ECO:0000313" key="2">
    <source>
        <dbReference type="EMBL" id="KAG7388011.1"/>
    </source>
</evidence>
<sequence length="474" mass="52721">MASHVKPGSTGAIQEQTPRFARLHRKIAAIWERSHISRRSEYSVERLLAFRDYHQRASNARVIAVCVLTPIPALLVALAIDCIPLKPPSDGWQANYAVWIRLTVAMFVEVLGVIWHVREVITTGTISNAGALTIALCTAVTSVLATIAVAGAWRFPLPFGYVLMTNLYVLIFSACTILVIDPRVLGASSSLRQQIKSQLFIIANQGVVAVCYPIFSAVFNRLSAAEQAVFVFVMPLIKFVTKQNIANAAKNSHEYIAPMVVFSVDLFNVYYVAICMQSAKSMTTTLILIATDSFFVIISIRAIYNRANCLQASNKSQDGYLQDLLAVVRKLDNVLVSKAREDIVRDALQTLFHSEYILLAEYIEVMVPMLYSFYLVVLFHLPVAAYYPHTASMTAHELQGAVTTILAYAAVELVSFTTLLILLWRKFGFSPLYQLAFVLETQGTSLQGYLFVWTITTLHLTLAHYGVDFNISLT</sequence>
<feature type="transmembrane region" description="Helical" evidence="1">
    <location>
        <begin position="224"/>
        <end position="241"/>
    </location>
</feature>
<protein>
    <recommendedName>
        <fullName evidence="4">Transmembrane protein</fullName>
    </recommendedName>
</protein>
<proteinExistence type="predicted"/>